<reference evidence="5" key="1">
    <citation type="journal article" date="2019" name="Int. J. Syst. Evol. Microbiol.">
        <title>The Global Catalogue of Microorganisms (GCM) 10K type strain sequencing project: providing services to taxonomists for standard genome sequencing and annotation.</title>
        <authorList>
            <consortium name="The Broad Institute Genomics Platform"/>
            <consortium name="The Broad Institute Genome Sequencing Center for Infectious Disease"/>
            <person name="Wu L."/>
            <person name="Ma J."/>
        </authorList>
    </citation>
    <scope>NUCLEOTIDE SEQUENCE [LARGE SCALE GENOMIC DNA]</scope>
    <source>
        <strain evidence="5">CGMCC 4.7645</strain>
    </source>
</reference>
<keyword evidence="5" id="KW-1185">Reference proteome</keyword>
<dbReference type="PIRSF" id="PIRSF002070">
    <property type="entry name" value="SSB"/>
    <property type="match status" value="1"/>
</dbReference>
<dbReference type="GO" id="GO:0003677">
    <property type="term" value="F:DNA binding"/>
    <property type="evidence" value="ECO:0007669"/>
    <property type="project" value="UniProtKB-KW"/>
</dbReference>
<dbReference type="Proteomes" id="UP001597417">
    <property type="component" value="Unassembled WGS sequence"/>
</dbReference>
<evidence type="ECO:0000256" key="3">
    <source>
        <dbReference type="SAM" id="MobiDB-lite"/>
    </source>
</evidence>
<proteinExistence type="predicted"/>
<evidence type="ECO:0000256" key="2">
    <source>
        <dbReference type="PIRNR" id="PIRNR002070"/>
    </source>
</evidence>
<name>A0ABW5G3A6_9PSEU</name>
<evidence type="ECO:0000313" key="5">
    <source>
        <dbReference type="Proteomes" id="UP001597417"/>
    </source>
</evidence>
<protein>
    <recommendedName>
        <fullName evidence="2">Single-stranded DNA-binding protein</fullName>
    </recommendedName>
</protein>
<feature type="region of interest" description="Disordered" evidence="3">
    <location>
        <begin position="124"/>
        <end position="157"/>
    </location>
</feature>
<gene>
    <name evidence="4" type="ORF">ACFSXZ_34140</name>
</gene>
<keyword evidence="1 2" id="KW-0238">DNA-binding</keyword>
<dbReference type="InterPro" id="IPR000424">
    <property type="entry name" value="Primosome_PriB/ssb"/>
</dbReference>
<dbReference type="InterPro" id="IPR011344">
    <property type="entry name" value="ssDNA-bd"/>
</dbReference>
<dbReference type="InterPro" id="IPR012340">
    <property type="entry name" value="NA-bd_OB-fold"/>
</dbReference>
<dbReference type="CDD" id="cd04496">
    <property type="entry name" value="SSB_OBF"/>
    <property type="match status" value="1"/>
</dbReference>
<dbReference type="PROSITE" id="PS50935">
    <property type="entry name" value="SSB"/>
    <property type="match status" value="1"/>
</dbReference>
<evidence type="ECO:0000313" key="4">
    <source>
        <dbReference type="EMBL" id="MFD2421384.1"/>
    </source>
</evidence>
<accession>A0ABW5G3A6</accession>
<evidence type="ECO:0000256" key="1">
    <source>
        <dbReference type="ARBA" id="ARBA00023125"/>
    </source>
</evidence>
<dbReference type="Pfam" id="PF00436">
    <property type="entry name" value="SSB"/>
    <property type="match status" value="1"/>
</dbReference>
<dbReference type="RefSeq" id="WP_378269914.1">
    <property type="nucleotide sequence ID" value="NZ_JBHUKR010000021.1"/>
</dbReference>
<dbReference type="SUPFAM" id="SSF50249">
    <property type="entry name" value="Nucleic acid-binding proteins"/>
    <property type="match status" value="1"/>
</dbReference>
<comment type="caution">
    <text evidence="4">The sequence shown here is derived from an EMBL/GenBank/DDBJ whole genome shotgun (WGS) entry which is preliminary data.</text>
</comment>
<dbReference type="EMBL" id="JBHUKR010000021">
    <property type="protein sequence ID" value="MFD2421384.1"/>
    <property type="molecule type" value="Genomic_DNA"/>
</dbReference>
<sequence>MTIGETQVTVLGTVITDVTLKRVGDNDHDLATFLVRAAERKYDREKASWYDHRHFSIRVKCWRKLAAMTHAVLRRGDPVIVSGRLFVSDYETEDGQPRSMPEIEAWAVGPNLMLCKATVDRTRRYEPGGTAGQGPWQAPASAERTARAEEDEPMPIG</sequence>
<dbReference type="Gene3D" id="2.40.50.140">
    <property type="entry name" value="Nucleic acid-binding proteins"/>
    <property type="match status" value="1"/>
</dbReference>
<organism evidence="4 5">
    <name type="scientific">Amycolatopsis pigmentata</name>
    <dbReference type="NCBI Taxonomy" id="450801"/>
    <lineage>
        <taxon>Bacteria</taxon>
        <taxon>Bacillati</taxon>
        <taxon>Actinomycetota</taxon>
        <taxon>Actinomycetes</taxon>
        <taxon>Pseudonocardiales</taxon>
        <taxon>Pseudonocardiaceae</taxon>
        <taxon>Amycolatopsis</taxon>
    </lineage>
</organism>